<evidence type="ECO:0000256" key="4">
    <source>
        <dbReference type="ARBA" id="ARBA00022490"/>
    </source>
</evidence>
<feature type="domain" description="Proteasome activator Blm10 middle HEAT repeats region" evidence="10">
    <location>
        <begin position="311"/>
        <end position="808"/>
    </location>
</feature>
<dbReference type="PANTHER" id="PTHR32170">
    <property type="entry name" value="PROTEASOME ACTIVATOR COMPLEX SUBUNIT 4"/>
    <property type="match status" value="1"/>
</dbReference>
<evidence type="ECO:0000313" key="13">
    <source>
        <dbReference type="Proteomes" id="UP000007110"/>
    </source>
</evidence>
<evidence type="ECO:0000259" key="11">
    <source>
        <dbReference type="Pfam" id="PF23096"/>
    </source>
</evidence>
<feature type="domain" description="Proteasome activator complex subunit 4-like HEAT repeat-like" evidence="11">
    <location>
        <begin position="1156"/>
        <end position="1446"/>
    </location>
</feature>
<evidence type="ECO:0000256" key="8">
    <source>
        <dbReference type="ARBA" id="ARBA00023242"/>
    </source>
</evidence>
<dbReference type="PANTHER" id="PTHR32170:SF3">
    <property type="entry name" value="PROTEASOME ACTIVATOR COMPLEX SUBUNIT 4"/>
    <property type="match status" value="1"/>
</dbReference>
<reference evidence="12" key="2">
    <citation type="submission" date="2021-01" db="UniProtKB">
        <authorList>
            <consortium name="EnsemblMetazoa"/>
        </authorList>
    </citation>
    <scope>IDENTIFICATION</scope>
</reference>
<dbReference type="GeneID" id="590127"/>
<evidence type="ECO:0000259" key="10">
    <source>
        <dbReference type="Pfam" id="PF16507"/>
    </source>
</evidence>
<sequence length="1811" mass="208865">MDEQDGKDPRYQKELIYNKLLPYSSEFEEESERHLTEIKTNLSLAVQLRELRPGVLFWTGKFSAYIRYYGRKFSKEEHVAFIKLYLELINIPDLEFKIMSEFARILNILLKKRSLLSRDDLLIPWRPLYKIVERIMYSPYEPLGLEWYPHTLENRLKSLMRMSRPYFSVDSTREMLEEWRPLLCPFDETMAKGIHYMECFLPTLLPPEHHQHGFKLWLDEMISIWNNSQNSPHIESALVDLFSRLATENIGYIDWNPHIPKIFTCFLRGLSLPVGSKKLQVARNGKGFDVGPLATWIVSMLGHTTTCQDHLHKFFVATDSYFHPSNTGKYSFSLQRMLGQLSSEFVKRLHRERYKKPSWQHQIPDDYKLKEDDITAFVESIKAPVFLAMYSKMGHRDAASTLHNLALLRPELVIPTLLEKTYKALDTLTEPHQLIATVSCVVSVSCTMLKGGKWLPDGPTHLLPLLHAMLPGIDPNDFAKCMVTLQAISTFTVMVPIVDCSEASLVRDDITEQERELCSATATFEDFVLLFMDRCFNLIEACSIEHIRSQDNDQEKVNHQEAMVDVGLSSTFSTICSQSSPQIYKAAVNRLFRYVSSSILETKVSGKTIANMCRAAAKVDPKYTLSKFVPHCSKKILDAFTSEEVQLEEELDKEILFNLQVLSEVIRVPSEVVLTYKDTLKKVLKATLHLTSKKGYELSCQLLKHWLRAMCLMYPREYCSIAEGFDRPLTEYLPIRDWATCGDIHNLGVKWHIPSDDGVACVKELLDIYYKPEIEKLQNYIKGESISREKLLQSLTILFNVLTGAGVLMPKWKRPSIPELSESQVHMHTLDRTLGSTDKQKRFEGIREELAQVMHDLLNHLLATGEDDTKSIILIININNALMWYMGAEKKDFDSRWKGFLIIKKAMEDRLHGKKRHLRALLIDRVYLQHEMRMLVQAKHVYTDLDKQIHSDLFTLSTSRYSEVRKKAQIMLFKMMDHFVSSVRLIIPKVLVNLKPDTDIPHHQFKGALYVLSGYSMNSTWACLPYWSILKDVWLGLVNAGHSEKLSIMKVLAQVMMKVNKVFDTSAITVKVSDGARSKANDLVQGLNVSITPEQESASVQRLQEHNQSNMRVYNELVSELVDVIEQGKLRWKFSQMAASLLRLQLRVDTPPPIPVVRLFTSLLVHDTLNLRKLAISAMGAIMKQLKRPHKKVPLDPYATAGCPAPPDDALPNPGERPDNKWTQYQCDRLPTTQEKWDQCVFVDKTHWGYYKWPKNMQIYAPFDEQPKLDRSREELSETEQIIYDHFSNAEFVEKLVGYLSLEDKKGRDKFDNKKYTVFKGLFRNFGDTFLPVFQPHIERLSKEALESSQRSMMEMMAGVIRGSKHWGFQKTKNLWETVLLPSMKTSLSLVTAETIIDWGMCMATSCESRDPRKLHWLFEWLTQQPISEDEERGSFLDSSRLFILQGGLFQQEWRVPGLHHRLLGYIRQHLTHSYKNVRDKIGSFLVMIFMYDNAWSRENQTSSPHRQEFLESILPQMAPLANIDVWGAIQVSDEEKAEDDERKKVIRLCKTVMKWIVGSLGNLVSPAPQEYFQYLPLFAPLESCESDEELRYEAEMTLACLAQTLLQPGMIPLVLSSLQQIGQGQSWRAKCSMLEYLQVMVFYNLFTINSLPKHIETIGQLVLDRLKDDRLEVREVAGATLSGLIHCGFLPMENGMQSHFENLCKTRLSTKKVVSMAAPVEAIVQRHAGILGLSACVQAYPYDVPEWMPRILMDLTDHLHDPQPIEKTVRKTLSDFRRTHHDNWHEHKQSFTDDQLVVLTDLLVSPNYYA</sequence>
<dbReference type="GO" id="GO:0010499">
    <property type="term" value="P:proteasomal ubiquitin-independent protein catabolic process"/>
    <property type="evidence" value="ECO:0000318"/>
    <property type="project" value="GO_Central"/>
</dbReference>
<dbReference type="Proteomes" id="UP000007110">
    <property type="component" value="Unassembled WGS sequence"/>
</dbReference>
<comment type="subcellular location">
    <subcellularLocation>
        <location evidence="2">Cytoplasm</location>
    </subcellularLocation>
    <subcellularLocation>
        <location evidence="1">Nucleus speckle</location>
    </subcellularLocation>
</comment>
<evidence type="ECO:0000256" key="7">
    <source>
        <dbReference type="ARBA" id="ARBA00023204"/>
    </source>
</evidence>
<dbReference type="InterPro" id="IPR035309">
    <property type="entry name" value="PSME4"/>
</dbReference>
<dbReference type="FunCoup" id="A0A7M7PRE5">
    <property type="interactions" value="1417"/>
</dbReference>
<dbReference type="SUPFAM" id="SSF48371">
    <property type="entry name" value="ARM repeat"/>
    <property type="match status" value="2"/>
</dbReference>
<reference evidence="13" key="1">
    <citation type="submission" date="2015-02" db="EMBL/GenBank/DDBJ databases">
        <title>Genome sequencing for Strongylocentrotus purpuratus.</title>
        <authorList>
            <person name="Murali S."/>
            <person name="Liu Y."/>
            <person name="Vee V."/>
            <person name="English A."/>
            <person name="Wang M."/>
            <person name="Skinner E."/>
            <person name="Han Y."/>
            <person name="Muzny D.M."/>
            <person name="Worley K.C."/>
            <person name="Gibbs R.A."/>
        </authorList>
    </citation>
    <scope>NUCLEOTIDE SEQUENCE</scope>
</reference>
<dbReference type="OMA" id="ECTQLVP"/>
<dbReference type="OrthoDB" id="17907at2759"/>
<keyword evidence="13" id="KW-1185">Reference proteome</keyword>
<dbReference type="InterPro" id="IPR055455">
    <property type="entry name" value="HEAT_PSME4"/>
</dbReference>
<keyword evidence="4" id="KW-0963">Cytoplasm</keyword>
<dbReference type="GO" id="GO:0016607">
    <property type="term" value="C:nuclear speck"/>
    <property type="evidence" value="ECO:0007669"/>
    <property type="project" value="UniProtKB-SubCell"/>
</dbReference>
<dbReference type="InterPro" id="IPR021843">
    <property type="entry name" value="PSME4_C"/>
</dbReference>
<dbReference type="Pfam" id="PF23096">
    <property type="entry name" value="HEAT_PSME4"/>
    <property type="match status" value="1"/>
</dbReference>
<dbReference type="GO" id="GO:0070628">
    <property type="term" value="F:proteasome binding"/>
    <property type="evidence" value="ECO:0000318"/>
    <property type="project" value="GO_Central"/>
</dbReference>
<keyword evidence="6" id="KW-0227">DNA damage</keyword>
<protein>
    <recommendedName>
        <fullName evidence="14">Proteasome activator complex subunit 4</fullName>
    </recommendedName>
</protein>
<proteinExistence type="inferred from homology"/>
<evidence type="ECO:0000313" key="12">
    <source>
        <dbReference type="EnsemblMetazoa" id="XP_030855329"/>
    </source>
</evidence>
<evidence type="ECO:0000256" key="2">
    <source>
        <dbReference type="ARBA" id="ARBA00004496"/>
    </source>
</evidence>
<dbReference type="Gene3D" id="1.25.10.10">
    <property type="entry name" value="Leucine-rich Repeat Variant"/>
    <property type="match status" value="1"/>
</dbReference>
<dbReference type="CTD" id="23198"/>
<keyword evidence="7" id="KW-0234">DNA repair</keyword>
<feature type="domain" description="Proteasome activator complex subunit 4 C-terminal" evidence="9">
    <location>
        <begin position="1725"/>
        <end position="1811"/>
    </location>
</feature>
<dbReference type="RefSeq" id="XP_030855329.1">
    <property type="nucleotide sequence ID" value="XM_030999469.1"/>
</dbReference>
<evidence type="ECO:0000256" key="1">
    <source>
        <dbReference type="ARBA" id="ARBA00004324"/>
    </source>
</evidence>
<dbReference type="InterPro" id="IPR011989">
    <property type="entry name" value="ARM-like"/>
</dbReference>
<evidence type="ECO:0000256" key="5">
    <source>
        <dbReference type="ARBA" id="ARBA00022737"/>
    </source>
</evidence>
<evidence type="ECO:0000256" key="3">
    <source>
        <dbReference type="ARBA" id="ARBA00005739"/>
    </source>
</evidence>
<dbReference type="InterPro" id="IPR032430">
    <property type="entry name" value="Blm10_mid"/>
</dbReference>
<dbReference type="InParanoid" id="A0A7M7PRE5"/>
<dbReference type="GO" id="GO:1990111">
    <property type="term" value="C:spermatoproteasome complex"/>
    <property type="evidence" value="ECO:0000318"/>
    <property type="project" value="GO_Central"/>
</dbReference>
<organism evidence="12 13">
    <name type="scientific">Strongylocentrotus purpuratus</name>
    <name type="common">Purple sea urchin</name>
    <dbReference type="NCBI Taxonomy" id="7668"/>
    <lineage>
        <taxon>Eukaryota</taxon>
        <taxon>Metazoa</taxon>
        <taxon>Echinodermata</taxon>
        <taxon>Eleutherozoa</taxon>
        <taxon>Echinozoa</taxon>
        <taxon>Echinoidea</taxon>
        <taxon>Euechinoidea</taxon>
        <taxon>Echinacea</taxon>
        <taxon>Camarodonta</taxon>
        <taxon>Echinidea</taxon>
        <taxon>Strongylocentrotidae</taxon>
        <taxon>Strongylocentrotus</taxon>
    </lineage>
</organism>
<dbReference type="GO" id="GO:0016504">
    <property type="term" value="F:peptidase activator activity"/>
    <property type="evidence" value="ECO:0000318"/>
    <property type="project" value="GO_Central"/>
</dbReference>
<dbReference type="KEGG" id="spu:590127"/>
<evidence type="ECO:0000259" key="9">
    <source>
        <dbReference type="Pfam" id="PF11919"/>
    </source>
</evidence>
<comment type="similarity">
    <text evidence="3">Belongs to the BLM10 family.</text>
</comment>
<dbReference type="InterPro" id="IPR016024">
    <property type="entry name" value="ARM-type_fold"/>
</dbReference>
<dbReference type="GO" id="GO:0005634">
    <property type="term" value="C:nucleus"/>
    <property type="evidence" value="ECO:0000318"/>
    <property type="project" value="GO_Central"/>
</dbReference>
<accession>A0A7M7PRE5</accession>
<name>A0A7M7PRE5_STRPU</name>
<dbReference type="EnsemblMetazoa" id="XM_030999469">
    <property type="protein sequence ID" value="XP_030855329"/>
    <property type="gene ID" value="LOC590127"/>
</dbReference>
<keyword evidence="5" id="KW-0677">Repeat</keyword>
<keyword evidence="8" id="KW-0539">Nucleus</keyword>
<dbReference type="Pfam" id="PF11919">
    <property type="entry name" value="PSME4_C"/>
    <property type="match status" value="1"/>
</dbReference>
<dbReference type="GO" id="GO:0005829">
    <property type="term" value="C:cytosol"/>
    <property type="evidence" value="ECO:0000318"/>
    <property type="project" value="GO_Central"/>
</dbReference>
<evidence type="ECO:0000256" key="6">
    <source>
        <dbReference type="ARBA" id="ARBA00022763"/>
    </source>
</evidence>
<evidence type="ECO:0008006" key="14">
    <source>
        <dbReference type="Google" id="ProtNLM"/>
    </source>
</evidence>
<dbReference type="GO" id="GO:0006281">
    <property type="term" value="P:DNA repair"/>
    <property type="evidence" value="ECO:0007669"/>
    <property type="project" value="UniProtKB-KW"/>
</dbReference>
<dbReference type="Pfam" id="PF16507">
    <property type="entry name" value="HEAT_PSME4_mid"/>
    <property type="match status" value="1"/>
</dbReference>